<organism evidence="1 2">
    <name type="scientific">Marchantia polymorpha</name>
    <name type="common">Common liverwort</name>
    <name type="synonym">Marchantia aquatica</name>
    <dbReference type="NCBI Taxonomy" id="3197"/>
    <lineage>
        <taxon>Eukaryota</taxon>
        <taxon>Viridiplantae</taxon>
        <taxon>Streptophyta</taxon>
        <taxon>Embryophyta</taxon>
        <taxon>Marchantiophyta</taxon>
        <taxon>Marchantiopsida</taxon>
        <taxon>Marchantiidae</taxon>
        <taxon>Marchantiales</taxon>
        <taxon>Marchantiaceae</taxon>
        <taxon>Marchantia</taxon>
    </lineage>
</organism>
<accession>A0A2R6X2B1</accession>
<evidence type="ECO:0000313" key="1">
    <source>
        <dbReference type="EMBL" id="PTQ40254.1"/>
    </source>
</evidence>
<dbReference type="Gramene" id="Mp4g18340.1">
    <property type="protein sequence ID" value="Mp4g18340.1.cds"/>
    <property type="gene ID" value="Mp4g18340"/>
</dbReference>
<dbReference type="EMBL" id="KZ772713">
    <property type="protein sequence ID" value="PTQ40254.1"/>
    <property type="molecule type" value="Genomic_DNA"/>
</dbReference>
<dbReference type="AlphaFoldDB" id="A0A2R6X2B1"/>
<proteinExistence type="predicted"/>
<gene>
    <name evidence="1" type="ORF">MARPO_0041s0115</name>
</gene>
<protein>
    <submittedName>
        <fullName evidence="1">Uncharacterized protein</fullName>
    </submittedName>
</protein>
<sequence>MIIISFPRREKNEKVCVSTPLLSFFLNLRLILGSLKRNQSGWNNSASENRIEPWNSKSSSRHVLYRMQLSST</sequence>
<name>A0A2R6X2B1_MARPO</name>
<reference evidence="2" key="1">
    <citation type="journal article" date="2017" name="Cell">
        <title>Insights into land plant evolution garnered from the Marchantia polymorpha genome.</title>
        <authorList>
            <person name="Bowman J.L."/>
            <person name="Kohchi T."/>
            <person name="Yamato K.T."/>
            <person name="Jenkins J."/>
            <person name="Shu S."/>
            <person name="Ishizaki K."/>
            <person name="Yamaoka S."/>
            <person name="Nishihama R."/>
            <person name="Nakamura Y."/>
            <person name="Berger F."/>
            <person name="Adam C."/>
            <person name="Aki S.S."/>
            <person name="Althoff F."/>
            <person name="Araki T."/>
            <person name="Arteaga-Vazquez M.A."/>
            <person name="Balasubrmanian S."/>
            <person name="Barry K."/>
            <person name="Bauer D."/>
            <person name="Boehm C.R."/>
            <person name="Briginshaw L."/>
            <person name="Caballero-Perez J."/>
            <person name="Catarino B."/>
            <person name="Chen F."/>
            <person name="Chiyoda S."/>
            <person name="Chovatia M."/>
            <person name="Davies K.M."/>
            <person name="Delmans M."/>
            <person name="Demura T."/>
            <person name="Dierschke T."/>
            <person name="Dolan L."/>
            <person name="Dorantes-Acosta A.E."/>
            <person name="Eklund D.M."/>
            <person name="Florent S.N."/>
            <person name="Flores-Sandoval E."/>
            <person name="Fujiyama A."/>
            <person name="Fukuzawa H."/>
            <person name="Galik B."/>
            <person name="Grimanelli D."/>
            <person name="Grimwood J."/>
            <person name="Grossniklaus U."/>
            <person name="Hamada T."/>
            <person name="Haseloff J."/>
            <person name="Hetherington A.J."/>
            <person name="Higo A."/>
            <person name="Hirakawa Y."/>
            <person name="Hundley H.N."/>
            <person name="Ikeda Y."/>
            <person name="Inoue K."/>
            <person name="Inoue S.I."/>
            <person name="Ishida S."/>
            <person name="Jia Q."/>
            <person name="Kakita M."/>
            <person name="Kanazawa T."/>
            <person name="Kawai Y."/>
            <person name="Kawashima T."/>
            <person name="Kennedy M."/>
            <person name="Kinose K."/>
            <person name="Kinoshita T."/>
            <person name="Kohara Y."/>
            <person name="Koide E."/>
            <person name="Komatsu K."/>
            <person name="Kopischke S."/>
            <person name="Kubo M."/>
            <person name="Kyozuka J."/>
            <person name="Lagercrantz U."/>
            <person name="Lin S.S."/>
            <person name="Lindquist E."/>
            <person name="Lipzen A.M."/>
            <person name="Lu C.W."/>
            <person name="De Luna E."/>
            <person name="Martienssen R.A."/>
            <person name="Minamino N."/>
            <person name="Mizutani M."/>
            <person name="Mizutani M."/>
            <person name="Mochizuki N."/>
            <person name="Monte I."/>
            <person name="Mosher R."/>
            <person name="Nagasaki H."/>
            <person name="Nakagami H."/>
            <person name="Naramoto S."/>
            <person name="Nishitani K."/>
            <person name="Ohtani M."/>
            <person name="Okamoto T."/>
            <person name="Okumura M."/>
            <person name="Phillips J."/>
            <person name="Pollak B."/>
            <person name="Reinders A."/>
            <person name="Rovekamp M."/>
            <person name="Sano R."/>
            <person name="Sawa S."/>
            <person name="Schmid M.W."/>
            <person name="Shirakawa M."/>
            <person name="Solano R."/>
            <person name="Spunde A."/>
            <person name="Suetsugu N."/>
            <person name="Sugano S."/>
            <person name="Sugiyama A."/>
            <person name="Sun R."/>
            <person name="Suzuki Y."/>
            <person name="Takenaka M."/>
            <person name="Takezawa D."/>
            <person name="Tomogane H."/>
            <person name="Tsuzuki M."/>
            <person name="Ueda T."/>
            <person name="Umeda M."/>
            <person name="Ward J.M."/>
            <person name="Watanabe Y."/>
            <person name="Yazaki K."/>
            <person name="Yokoyama R."/>
            <person name="Yoshitake Y."/>
            <person name="Yotsui I."/>
            <person name="Zachgo S."/>
            <person name="Schmutz J."/>
        </authorList>
    </citation>
    <scope>NUCLEOTIDE SEQUENCE [LARGE SCALE GENOMIC DNA]</scope>
    <source>
        <strain evidence="2">Tak-1</strain>
    </source>
</reference>
<dbReference type="Proteomes" id="UP000244005">
    <property type="component" value="Unassembled WGS sequence"/>
</dbReference>
<keyword evidence="2" id="KW-1185">Reference proteome</keyword>
<evidence type="ECO:0000313" key="2">
    <source>
        <dbReference type="Proteomes" id="UP000244005"/>
    </source>
</evidence>